<evidence type="ECO:0000313" key="12">
    <source>
        <dbReference type="Proteomes" id="UP001108280"/>
    </source>
</evidence>
<evidence type="ECO:0000256" key="6">
    <source>
        <dbReference type="ARBA" id="ARBA00023203"/>
    </source>
</evidence>
<proteinExistence type="predicted"/>
<reference evidence="13" key="3">
    <citation type="submission" date="2025-08" db="UniProtKB">
        <authorList>
            <consortium name="RefSeq"/>
        </authorList>
    </citation>
    <scope>IDENTIFICATION</scope>
    <source>
        <strain evidence="13">17A/GY</strain>
        <tissue evidence="13">Liver</tissue>
    </source>
</reference>
<reference evidence="12" key="1">
    <citation type="journal article" date="2018" name="Biotechnol. Bioeng.">
        <title>A reference genome of the Chinese hamster based on a hybrid assembly strategy.</title>
        <authorList>
            <person name="Rupp O."/>
            <person name="MacDonald M.L."/>
            <person name="Li S."/>
            <person name="Dhiman H."/>
            <person name="Polson S."/>
            <person name="Griep S."/>
            <person name="Heffner K."/>
            <person name="Hernandez I."/>
            <person name="Brinkrolf K."/>
            <person name="Jadhav V."/>
            <person name="Samoudi M."/>
            <person name="Hao H."/>
            <person name="Kingham B."/>
            <person name="Goesmann A."/>
            <person name="Betenbaugh M.J."/>
            <person name="Lewis N.E."/>
            <person name="Borth N."/>
            <person name="Lee K.H."/>
        </authorList>
    </citation>
    <scope>NUCLEOTIDE SEQUENCE [LARGE SCALE GENOMIC DNA]</scope>
    <source>
        <strain evidence="12">17A/GY</strain>
    </source>
</reference>
<dbReference type="GeneID" id="100761828"/>
<dbReference type="Pfam" id="PF00412">
    <property type="entry name" value="LIM"/>
    <property type="match status" value="1"/>
</dbReference>
<evidence type="ECO:0000256" key="7">
    <source>
        <dbReference type="ARBA" id="ARBA00060292"/>
    </source>
</evidence>
<dbReference type="FunFam" id="2.10.110.10:FF:000071">
    <property type="entry name" value="nebulin-related-anchoring protein isoform X1"/>
    <property type="match status" value="1"/>
</dbReference>
<dbReference type="PANTHER" id="PTHR11039">
    <property type="entry name" value="NEBULIN"/>
    <property type="match status" value="1"/>
</dbReference>
<dbReference type="GO" id="GO:0071691">
    <property type="term" value="P:cardiac muscle thin filament assembly"/>
    <property type="evidence" value="ECO:0007669"/>
    <property type="project" value="TreeGrafter"/>
</dbReference>
<evidence type="ECO:0000256" key="5">
    <source>
        <dbReference type="ARBA" id="ARBA00023038"/>
    </source>
</evidence>
<evidence type="ECO:0000259" key="11">
    <source>
        <dbReference type="PROSITE" id="PS50023"/>
    </source>
</evidence>
<dbReference type="SUPFAM" id="SSF57716">
    <property type="entry name" value="Glucocorticoid receptor-like (DNA-binding domain)"/>
    <property type="match status" value="1"/>
</dbReference>
<dbReference type="PROSITE" id="PS50023">
    <property type="entry name" value="LIM_DOMAIN_2"/>
    <property type="match status" value="1"/>
</dbReference>
<dbReference type="InterPro" id="IPR055297">
    <property type="entry name" value="NEBU/NEBL"/>
</dbReference>
<dbReference type="PROSITE" id="PS51216">
    <property type="entry name" value="NEBULIN"/>
    <property type="match status" value="20"/>
</dbReference>
<dbReference type="Pfam" id="PF00880">
    <property type="entry name" value="Nebulin"/>
    <property type="match status" value="12"/>
</dbReference>
<dbReference type="InterPro" id="IPR013998">
    <property type="entry name" value="Nebulin-like"/>
</dbReference>
<dbReference type="PROSITE" id="PS00478">
    <property type="entry name" value="LIM_DOMAIN_1"/>
    <property type="match status" value="1"/>
</dbReference>
<name>A0A9J7JJI4_CRIGR</name>
<dbReference type="InterPro" id="IPR001781">
    <property type="entry name" value="Znf_LIM"/>
</dbReference>
<organism evidence="12 13">
    <name type="scientific">Cricetulus griseus</name>
    <name type="common">Chinese hamster</name>
    <name type="synonym">Cricetulus barabensis griseus</name>
    <dbReference type="NCBI Taxonomy" id="10029"/>
    <lineage>
        <taxon>Eukaryota</taxon>
        <taxon>Metazoa</taxon>
        <taxon>Chordata</taxon>
        <taxon>Craniata</taxon>
        <taxon>Vertebrata</taxon>
        <taxon>Euteleostomi</taxon>
        <taxon>Mammalia</taxon>
        <taxon>Eutheria</taxon>
        <taxon>Euarchontoglires</taxon>
        <taxon>Glires</taxon>
        <taxon>Rodentia</taxon>
        <taxon>Myomorpha</taxon>
        <taxon>Muroidea</taxon>
        <taxon>Cricetidae</taxon>
        <taxon>Cricetinae</taxon>
        <taxon>Cricetulus</taxon>
    </lineage>
</organism>
<evidence type="ECO:0000256" key="3">
    <source>
        <dbReference type="ARBA" id="ARBA00022737"/>
    </source>
</evidence>
<dbReference type="CTD" id="4892"/>
<dbReference type="InterPro" id="IPR000900">
    <property type="entry name" value="Nebulin_repeat"/>
</dbReference>
<dbReference type="GO" id="GO:0030018">
    <property type="term" value="C:Z disc"/>
    <property type="evidence" value="ECO:0007669"/>
    <property type="project" value="InterPro"/>
</dbReference>
<dbReference type="CDD" id="cd09446">
    <property type="entry name" value="LIM_N_RAP"/>
    <property type="match status" value="1"/>
</dbReference>
<keyword evidence="4 10" id="KW-0862">Zinc</keyword>
<comment type="function">
    <text evidence="7">May be involved in anchoring the terminal actin filaments in the myofibril to the membrane and in transmitting tension from the myofibrils to the extracellular matrix.</text>
</comment>
<feature type="domain" description="LIM zinc-binding" evidence="11">
    <location>
        <begin position="4"/>
        <end position="64"/>
    </location>
</feature>
<evidence type="ECO:0000256" key="10">
    <source>
        <dbReference type="PROSITE-ProRule" id="PRU00125"/>
    </source>
</evidence>
<keyword evidence="12" id="KW-1185">Reference proteome</keyword>
<gene>
    <name evidence="13" type="primary">Nrap</name>
</gene>
<keyword evidence="6" id="KW-0009">Actin-binding</keyword>
<reference evidence="12" key="2">
    <citation type="journal article" date="2020" name="Biotechnol. Bioeng.">
        <title>Chromosome-scale scaffolds for the Chinese hamster reference genome assembly to facilitate the study of the CHO epigenome.</title>
        <authorList>
            <person name="Hilliard W."/>
            <person name="MacDonald M."/>
            <person name="Lee K.H."/>
        </authorList>
    </citation>
    <scope>NUCLEOTIDE SEQUENCE [LARGE SCALE GENOMIC DNA]</scope>
    <source>
        <strain evidence="12">17A/GY</strain>
    </source>
</reference>
<comment type="subunit">
    <text evidence="8">Interacts with actin, alpha-actinin, KLHL41, TLN1 and VCL. Interacts with CSRP3.</text>
</comment>
<evidence type="ECO:0000313" key="13">
    <source>
        <dbReference type="RefSeq" id="XP_027262745.1"/>
    </source>
</evidence>
<dbReference type="PRINTS" id="PR00510">
    <property type="entry name" value="NEBULIN"/>
</dbReference>
<evidence type="ECO:0000256" key="2">
    <source>
        <dbReference type="ARBA" id="ARBA00022723"/>
    </source>
</evidence>
<keyword evidence="1" id="KW-0597">Phosphoprotein</keyword>
<dbReference type="SMART" id="SM00227">
    <property type="entry name" value="NEBU"/>
    <property type="match status" value="34"/>
</dbReference>
<dbReference type="SMART" id="SM00132">
    <property type="entry name" value="LIM"/>
    <property type="match status" value="1"/>
</dbReference>
<evidence type="ECO:0000256" key="9">
    <source>
        <dbReference type="ARBA" id="ARBA00068370"/>
    </source>
</evidence>
<keyword evidence="3" id="KW-0677">Repeat</keyword>
<dbReference type="PANTHER" id="PTHR11039:SF39">
    <property type="entry name" value="NEBULIN-RELATED-ANCHORING PROTEIN"/>
    <property type="match status" value="1"/>
</dbReference>
<dbReference type="GO" id="GO:0046872">
    <property type="term" value="F:metal ion binding"/>
    <property type="evidence" value="ECO:0007669"/>
    <property type="project" value="UniProtKB-KW"/>
</dbReference>
<evidence type="ECO:0000256" key="1">
    <source>
        <dbReference type="ARBA" id="ARBA00022553"/>
    </source>
</evidence>
<dbReference type="RefSeq" id="XP_027262745.1">
    <property type="nucleotide sequence ID" value="XM_027406944.2"/>
</dbReference>
<protein>
    <recommendedName>
        <fullName evidence="9">Nebulin-related-anchoring protein</fullName>
    </recommendedName>
</protein>
<sequence>MNVQACSRCGYGVYPAEKISCIDQTWHKACFHCEVCKMMLSVNNFVSHQKKPYCHAHNPKNNTFTSVYRTPLNITLKKPVAATGGISGQDGEQFKSVFHWDMKSKEGAGTPSKQPLMSERDYWPGYGEGSTWCPGALPDPEIVRMVEAQSLGEQGYTEDYEQPQGKGSFPAMITPAYQRAKTANQLASQVQYKRGHDERVSTFTPVADTPELLRARAGGQLQNDVRYTEDCGAQRGKGSFPAMITPAYQIAKRANELASDVRYHQQYQREMKGKAGSVGAEGRVTKECADQYGQVYSEECDEPRGKGSFPAMITPAYRNAKKANELASDIKYRQDFHKMKGAAHFHSLTAQDNLVLNRAQSVNKLVSENKYKENYQTHLRGHYEGVGMDRRMLHALKVGSLASNISYKADYKHDIVNYNYPATLTPSYQTTMKLVPLKDVNYRQSIDKLKYSSVTDTPQIVQAKISSQQLSHVNYRADYERNKLNYTLPQDAPQLVKAKSNAKLFSEVKYKEGWQKTKGRGFEMKMDAMSLLAAKASGELASNIKYKEDYEKTKGRALGTTDSKLLHSLQVAKMSSEVEYKKGFEESKSHFHLPMDMVNLRHAKKAQALASDLDYRKKLHEYTVLPEDMKTQWAKRAHGLQSELQYKADLAWMKGVGWLTEGSLNLEQAKKAGQLISEKNYRQRVDELKFTSVTDSSQMEHAKKSQELQSAVAYKAGNEHSVHQYTISKDEPFFLQARANAAQLSETLYKSSWERQKAKGFELRLDSLTFLTAKARRDLASEVKYKEDYERSRGKLIGAQNAQGDSRMSHSMQMSKLQSELEYKKGFEDTKSQYHVSLDMIHLAHARQAQHLATDIGYRTASHCFTALPTDMKVEWAKKAYGLQSDNQYKADAKWMKGTGWVATGSLNVEQARKAGELISERKYRQHPEALKFTSIKDTPEMVQARISYTQAVDRLYREQGESMKHHYTQTVDLPEVLLAKLNAMNISETRYKESWSRLRDGGCKLRLDALPLQAAKAASEITSDYRYKEAFERMKGQMLGSRGLEDDLSLSHAVHATSLQSGVNYKKAFEHSKAHFHLPLDMVTLVHAKKAQNLASDQDYRHPLPQHTSLAEDLRLSCAKKAHKLQSENLYRSDLNFMRGVPCVVPGTLEIEGRKKASELISESKYRQHPGSFKYTAVTDTPYLLQAKFSNQITNERLYKAAGEDARHRYTPTLGLPEFIRAKANADNLSEAKYKESWHNLRAQGCKMTIDALPFQAARASGDIASDFLYRHDFVKERGQLIGVRSVSDDPRLRHCQRMGQLQSENRYKKEAASSQAQCHLPMDMVHLVHARKAQALASDHDYRTQYHEFTALPEDLKMAWAKKAHALQSEFHYRSDLMGMKGTGWLALRSPQIENAKKAGELISETKYRKKPDSIKFTTVVDSPDLVHAKNSYMHCNEYSC</sequence>
<dbReference type="Gene3D" id="2.10.110.10">
    <property type="entry name" value="Cysteine Rich Protein"/>
    <property type="match status" value="1"/>
</dbReference>
<evidence type="ECO:0000256" key="4">
    <source>
        <dbReference type="ARBA" id="ARBA00022833"/>
    </source>
</evidence>
<dbReference type="GO" id="GO:0051015">
    <property type="term" value="F:actin filament binding"/>
    <property type="evidence" value="ECO:0007669"/>
    <property type="project" value="InterPro"/>
</dbReference>
<keyword evidence="2 10" id="KW-0479">Metal-binding</keyword>
<keyword evidence="5 10" id="KW-0440">LIM domain</keyword>
<accession>A0A9J7JJI4</accession>
<dbReference type="Proteomes" id="UP001108280">
    <property type="component" value="Chromosome 3"/>
</dbReference>
<evidence type="ECO:0000256" key="8">
    <source>
        <dbReference type="ARBA" id="ARBA00066083"/>
    </source>
</evidence>